<evidence type="ECO:0000256" key="3">
    <source>
        <dbReference type="ARBA" id="ARBA00022692"/>
    </source>
</evidence>
<dbReference type="Pfam" id="PF00001">
    <property type="entry name" value="7tm_1"/>
    <property type="match status" value="1"/>
</dbReference>
<dbReference type="PANTHER" id="PTHR47760:SF1">
    <property type="entry name" value="G-PROTEIN COUPLED RECEPTORS FAMILY 1 PROFILE DOMAIN-CONTAINING PROTEIN"/>
    <property type="match status" value="1"/>
</dbReference>
<feature type="transmembrane region" description="Helical" evidence="8">
    <location>
        <begin position="71"/>
        <end position="95"/>
    </location>
</feature>
<dbReference type="OrthoDB" id="10033446at2759"/>
<dbReference type="PROSITE" id="PS50262">
    <property type="entry name" value="G_PROTEIN_RECEP_F1_2"/>
    <property type="match status" value="1"/>
</dbReference>
<evidence type="ECO:0000256" key="7">
    <source>
        <dbReference type="SAM" id="MobiDB-lite"/>
    </source>
</evidence>
<evidence type="ECO:0000256" key="5">
    <source>
        <dbReference type="ARBA" id="ARBA00023136"/>
    </source>
</evidence>
<keyword evidence="3 6" id="KW-0812">Transmembrane</keyword>
<evidence type="ECO:0000313" key="11">
    <source>
        <dbReference type="Proteomes" id="UP000675881"/>
    </source>
</evidence>
<evidence type="ECO:0000256" key="4">
    <source>
        <dbReference type="ARBA" id="ARBA00022989"/>
    </source>
</evidence>
<dbReference type="CDD" id="cd14978">
    <property type="entry name" value="7tmA_FMRFamide_R-like"/>
    <property type="match status" value="1"/>
</dbReference>
<dbReference type="GO" id="GO:0004930">
    <property type="term" value="F:G protein-coupled receptor activity"/>
    <property type="evidence" value="ECO:0007669"/>
    <property type="project" value="UniProtKB-KW"/>
</dbReference>
<dbReference type="Gene3D" id="1.20.1070.10">
    <property type="entry name" value="Rhodopsin 7-helix transmembrane proteins"/>
    <property type="match status" value="1"/>
</dbReference>
<dbReference type="SUPFAM" id="SSF81321">
    <property type="entry name" value="Family A G protein-coupled receptor-like"/>
    <property type="match status" value="1"/>
</dbReference>
<dbReference type="PROSITE" id="PS00237">
    <property type="entry name" value="G_PROTEIN_RECEP_F1_1"/>
    <property type="match status" value="1"/>
</dbReference>
<keyword evidence="6" id="KW-0297">G-protein coupled receptor</keyword>
<protein>
    <submittedName>
        <fullName evidence="10">(salmon louse) hypothetical protein</fullName>
    </submittedName>
</protein>
<feature type="transmembrane region" description="Helical" evidence="8">
    <location>
        <begin position="347"/>
        <end position="375"/>
    </location>
</feature>
<keyword evidence="6" id="KW-0675">Receptor</keyword>
<feature type="transmembrane region" description="Helical" evidence="8">
    <location>
        <begin position="151"/>
        <end position="170"/>
    </location>
</feature>
<comment type="subcellular location">
    <subcellularLocation>
        <location evidence="1">Membrane</location>
    </subcellularLocation>
</comment>
<dbReference type="InterPro" id="IPR053093">
    <property type="entry name" value="GPCR-like"/>
</dbReference>
<dbReference type="Proteomes" id="UP000675881">
    <property type="component" value="Chromosome 1"/>
</dbReference>
<dbReference type="PRINTS" id="PR00237">
    <property type="entry name" value="GPCRRHODOPSN"/>
</dbReference>
<dbReference type="GO" id="GO:0016020">
    <property type="term" value="C:membrane"/>
    <property type="evidence" value="ECO:0007669"/>
    <property type="project" value="UniProtKB-SubCell"/>
</dbReference>
<comment type="similarity">
    <text evidence="2 6">Belongs to the G-protein coupled receptor 1 family.</text>
</comment>
<dbReference type="InterPro" id="IPR000276">
    <property type="entry name" value="GPCR_Rhodpsn"/>
</dbReference>
<evidence type="ECO:0000256" key="6">
    <source>
        <dbReference type="RuleBase" id="RU000688"/>
    </source>
</evidence>
<dbReference type="InterPro" id="IPR017452">
    <property type="entry name" value="GPCR_Rhodpsn_7TM"/>
</dbReference>
<dbReference type="EMBL" id="HG994580">
    <property type="protein sequence ID" value="CAF2768380.1"/>
    <property type="molecule type" value="Genomic_DNA"/>
</dbReference>
<feature type="compositionally biased region" description="Polar residues" evidence="7">
    <location>
        <begin position="314"/>
        <end position="324"/>
    </location>
</feature>
<keyword evidence="11" id="KW-1185">Reference proteome</keyword>
<evidence type="ECO:0000313" key="10">
    <source>
        <dbReference type="EMBL" id="CAF2768380.1"/>
    </source>
</evidence>
<name>A0A7R8CHJ7_LEPSM</name>
<feature type="region of interest" description="Disordered" evidence="7">
    <location>
        <begin position="314"/>
        <end position="338"/>
    </location>
</feature>
<feature type="transmembrane region" description="Helical" evidence="8">
    <location>
        <begin position="191"/>
        <end position="209"/>
    </location>
</feature>
<sequence>MKATEEEMRGNEWCIFQCIVQKNSALKSILHQLFNMDDEDNQNLVSTQILSTLKTDMAQEDNLQSIEMVNWIAYNFIAYIIVSIGIIGNILNLVVLSRPNLKGVMYVYLLGLAVSNLAVLISAIPALANLVNGKSDNSNYYGAFFQAHMEIPLLNSFMASSVYIIICMTVNRYISIYKPTHFQRIHTYKNARIAITCSFLGGTLLHIPLCFEKQVLSNCTNLTGIMEHCTWKSEDNKAVTDEQLFQVYLYISETLLRFGPIITLAILNILIITRFRRIARKTSHCTQQQHLLVSNGIGETSLIRSTTNVNEDTNYLSVNGNGNTRRAPSSLRSSSRRKGLHNPEERMLVIVLIAIVILFVCCTTPAGFLSIFINIRRGNNLGFAVFRATANNLELLNFALNFYIYCLCSAEIRKAFVSLFHSSISSSYRFIREKAKKKNFGSLNPDTEMGTSKNNKLLAPKIKNGELV</sequence>
<evidence type="ECO:0000256" key="2">
    <source>
        <dbReference type="ARBA" id="ARBA00010663"/>
    </source>
</evidence>
<reference evidence="10" key="1">
    <citation type="submission" date="2021-02" db="EMBL/GenBank/DDBJ databases">
        <authorList>
            <person name="Bekaert M."/>
        </authorList>
    </citation>
    <scope>NUCLEOTIDE SEQUENCE</scope>
    <source>
        <strain evidence="10">IoA-00</strain>
    </source>
</reference>
<feature type="domain" description="G-protein coupled receptors family 1 profile" evidence="9">
    <location>
        <begin position="88"/>
        <end position="405"/>
    </location>
</feature>
<dbReference type="PANTHER" id="PTHR47760">
    <property type="entry name" value="G-PROTEIN COUPLED RECEPTOR B0563.6-LIKE PROTEIN-RELATED"/>
    <property type="match status" value="1"/>
</dbReference>
<feature type="transmembrane region" description="Helical" evidence="8">
    <location>
        <begin position="255"/>
        <end position="273"/>
    </location>
</feature>
<evidence type="ECO:0000256" key="1">
    <source>
        <dbReference type="ARBA" id="ARBA00004370"/>
    </source>
</evidence>
<evidence type="ECO:0000256" key="8">
    <source>
        <dbReference type="SAM" id="Phobius"/>
    </source>
</evidence>
<keyword evidence="4 8" id="KW-1133">Transmembrane helix</keyword>
<feature type="transmembrane region" description="Helical" evidence="8">
    <location>
        <begin position="107"/>
        <end position="131"/>
    </location>
</feature>
<organism evidence="10 11">
    <name type="scientific">Lepeophtheirus salmonis</name>
    <name type="common">Salmon louse</name>
    <name type="synonym">Caligus salmonis</name>
    <dbReference type="NCBI Taxonomy" id="72036"/>
    <lineage>
        <taxon>Eukaryota</taxon>
        <taxon>Metazoa</taxon>
        <taxon>Ecdysozoa</taxon>
        <taxon>Arthropoda</taxon>
        <taxon>Crustacea</taxon>
        <taxon>Multicrustacea</taxon>
        <taxon>Hexanauplia</taxon>
        <taxon>Copepoda</taxon>
        <taxon>Siphonostomatoida</taxon>
        <taxon>Caligidae</taxon>
        <taxon>Lepeophtheirus</taxon>
    </lineage>
</organism>
<keyword evidence="5 8" id="KW-0472">Membrane</keyword>
<keyword evidence="6" id="KW-0807">Transducer</keyword>
<gene>
    <name evidence="10" type="ORF">LSAA_1075</name>
</gene>
<evidence type="ECO:0000259" key="9">
    <source>
        <dbReference type="PROSITE" id="PS50262"/>
    </source>
</evidence>
<accession>A0A7R8CHJ7</accession>
<dbReference type="AlphaFoldDB" id="A0A7R8CHJ7"/>
<proteinExistence type="inferred from homology"/>